<evidence type="ECO:0000313" key="1">
    <source>
        <dbReference type="EMBL" id="JAP88773.1"/>
    </source>
</evidence>
<accession>A0A146JW31</accession>
<organism evidence="1">
    <name type="scientific">Trepomonas sp. PC1</name>
    <dbReference type="NCBI Taxonomy" id="1076344"/>
    <lineage>
        <taxon>Eukaryota</taxon>
        <taxon>Metamonada</taxon>
        <taxon>Diplomonadida</taxon>
        <taxon>Hexamitidae</taxon>
        <taxon>Hexamitinae</taxon>
        <taxon>Trepomonas</taxon>
    </lineage>
</organism>
<feature type="non-terminal residue" evidence="1">
    <location>
        <position position="1"/>
    </location>
</feature>
<proteinExistence type="predicted"/>
<sequence>TIYSNRHVDIDHKRAEDLDFEADDHVVLDMQYPFTPSIQQMKQLSSIIKQQLKIENESTYLESLKNKSEMNPKRIITILLNNQSKAAGFQIMSQQFKVNITQSTANVSDTQFLRPSHYKFQLQNQIGFTSKQIEYHISKAFQTKSGAFQSHAIIIPVGELAICLFGADYSLQSIDLFPEIEKMANHHRLVRLLMERNNIKVERKFTKSFQEEMKDPAQVYEELPAELKAKVTKEQWVKTASGIAKTLDQQEAAKKKKEMMSDPKYKELATKLNDLKKQMGPGYAYKLKQEKERKKLEKLEKGNKVEDVAKNEL</sequence>
<protein>
    <submittedName>
        <fullName evidence="1">Uncharacterized protein</fullName>
    </submittedName>
</protein>
<name>A0A146JW31_9EUKA</name>
<gene>
    <name evidence="1" type="ORF">TPC1_31732</name>
</gene>
<dbReference type="AlphaFoldDB" id="A0A146JW31"/>
<dbReference type="EMBL" id="GDID01007833">
    <property type="protein sequence ID" value="JAP88773.1"/>
    <property type="molecule type" value="Transcribed_RNA"/>
</dbReference>
<reference evidence="1" key="1">
    <citation type="submission" date="2015-07" db="EMBL/GenBank/DDBJ databases">
        <title>Adaptation to a free-living lifestyle via gene acquisitions in the diplomonad Trepomonas sp. PC1.</title>
        <authorList>
            <person name="Xu F."/>
            <person name="Jerlstrom-Hultqvist J."/>
            <person name="Kolisko M."/>
            <person name="Simpson A.G.B."/>
            <person name="Roger A.J."/>
            <person name="Svard S.G."/>
            <person name="Andersson J.O."/>
        </authorList>
    </citation>
    <scope>NUCLEOTIDE SEQUENCE</scope>
    <source>
        <strain evidence="1">PC1</strain>
    </source>
</reference>